<name>A0A6J6VNQ4_9ZZZZ</name>
<dbReference type="CDD" id="cd06223">
    <property type="entry name" value="PRTases_typeI"/>
    <property type="match status" value="1"/>
</dbReference>
<dbReference type="PANTHER" id="PTHR47505">
    <property type="entry name" value="DNA UTILIZATION PROTEIN YHGH"/>
    <property type="match status" value="1"/>
</dbReference>
<comment type="similarity">
    <text evidence="1">Belongs to the ComF/GntX family.</text>
</comment>
<dbReference type="InterPro" id="IPR051910">
    <property type="entry name" value="ComF/GntX_DNA_util-trans"/>
</dbReference>
<evidence type="ECO:0000256" key="1">
    <source>
        <dbReference type="ARBA" id="ARBA00008007"/>
    </source>
</evidence>
<feature type="compositionally biased region" description="Basic and acidic residues" evidence="2">
    <location>
        <begin position="253"/>
        <end position="263"/>
    </location>
</feature>
<dbReference type="PANTHER" id="PTHR47505:SF1">
    <property type="entry name" value="DNA UTILIZATION PROTEIN YHGH"/>
    <property type="match status" value="1"/>
</dbReference>
<dbReference type="Gene3D" id="3.40.50.2020">
    <property type="match status" value="1"/>
</dbReference>
<dbReference type="AlphaFoldDB" id="A0A6J6VNQ4"/>
<dbReference type="InterPro" id="IPR000836">
    <property type="entry name" value="PRTase_dom"/>
</dbReference>
<proteinExistence type="inferred from homology"/>
<feature type="region of interest" description="Disordered" evidence="2">
    <location>
        <begin position="1"/>
        <end position="41"/>
    </location>
</feature>
<dbReference type="EMBL" id="CAEZYR010000190">
    <property type="protein sequence ID" value="CAB4772127.1"/>
    <property type="molecule type" value="Genomic_DNA"/>
</dbReference>
<evidence type="ECO:0000313" key="4">
    <source>
        <dbReference type="EMBL" id="CAB4772127.1"/>
    </source>
</evidence>
<feature type="compositionally biased region" description="Gly residues" evidence="2">
    <location>
        <begin position="266"/>
        <end position="275"/>
    </location>
</feature>
<accession>A0A6J6VNQ4</accession>
<feature type="domain" description="Phosphoribosyltransferase" evidence="3">
    <location>
        <begin position="159"/>
        <end position="243"/>
    </location>
</feature>
<organism evidence="4">
    <name type="scientific">freshwater metagenome</name>
    <dbReference type="NCBI Taxonomy" id="449393"/>
    <lineage>
        <taxon>unclassified sequences</taxon>
        <taxon>metagenomes</taxon>
        <taxon>ecological metagenomes</taxon>
    </lineage>
</organism>
<feature type="region of interest" description="Disordered" evidence="2">
    <location>
        <begin position="251"/>
        <end position="275"/>
    </location>
</feature>
<evidence type="ECO:0000259" key="3">
    <source>
        <dbReference type="Pfam" id="PF00156"/>
    </source>
</evidence>
<reference evidence="4" key="1">
    <citation type="submission" date="2020-05" db="EMBL/GenBank/DDBJ databases">
        <authorList>
            <person name="Chiriac C."/>
            <person name="Salcher M."/>
            <person name="Ghai R."/>
            <person name="Kavagutti S V."/>
        </authorList>
    </citation>
    <scope>NUCLEOTIDE SEQUENCE</scope>
</reference>
<gene>
    <name evidence="4" type="ORF">UFOPK2754_03149</name>
</gene>
<dbReference type="Pfam" id="PF00156">
    <property type="entry name" value="Pribosyltran"/>
    <property type="match status" value="1"/>
</dbReference>
<protein>
    <submittedName>
        <fullName evidence="4">Unannotated protein</fullName>
    </submittedName>
</protein>
<dbReference type="SUPFAM" id="SSF53271">
    <property type="entry name" value="PRTase-like"/>
    <property type="match status" value="1"/>
</dbReference>
<feature type="compositionally biased region" description="Basic and acidic residues" evidence="2">
    <location>
        <begin position="1"/>
        <end position="16"/>
    </location>
</feature>
<sequence>MERRSESDGSPEREPGDAGQQEQHANREVATPHTTSPTIRRATIRRAGSVIGPAYRRVMFLPTRCPLCATIGPAPCGSCARQLERAPAVPAIAGCTSIGACYRYDDAARSMMLAFKYRNRRDIVAFCARALAAMAPPVDLVTWAPSTAVRVRDRGFDQAEVLARAVARVLRVPTASTLRRVGAGHQTGLDAAARRVGPVFEARAPRVAGRGVLLIDDIVTTGSTFAQAASALGAGGALAVHARACCWTPPGRGRHEPGRERTVRPGCGGAGGVES</sequence>
<dbReference type="InterPro" id="IPR029057">
    <property type="entry name" value="PRTase-like"/>
</dbReference>
<evidence type="ECO:0000256" key="2">
    <source>
        <dbReference type="SAM" id="MobiDB-lite"/>
    </source>
</evidence>